<dbReference type="AlphaFoldDB" id="A0A3M7S562"/>
<evidence type="ECO:0000259" key="2">
    <source>
        <dbReference type="PROSITE" id="PS50055"/>
    </source>
</evidence>
<dbReference type="PROSITE" id="PS50056">
    <property type="entry name" value="TYR_PHOSPHATASE_2"/>
    <property type="match status" value="1"/>
</dbReference>
<dbReference type="PRINTS" id="PR00700">
    <property type="entry name" value="PRTYPHPHTASE"/>
</dbReference>
<dbReference type="GO" id="GO:0004722">
    <property type="term" value="F:protein serine/threonine phosphatase activity"/>
    <property type="evidence" value="ECO:0007669"/>
    <property type="project" value="UniProtKB-EC"/>
</dbReference>
<dbReference type="InterPro" id="IPR016130">
    <property type="entry name" value="Tyr_Pase_AS"/>
</dbReference>
<gene>
    <name evidence="4" type="ORF">BpHYR1_025577</name>
</gene>
<feature type="region of interest" description="Disordered" evidence="1">
    <location>
        <begin position="1"/>
        <end position="26"/>
    </location>
</feature>
<protein>
    <submittedName>
        <fullName evidence="4">Tyrosine-phosphatase 99A-like</fullName>
        <ecNumber evidence="4">3.1.3.16</ecNumber>
        <ecNumber evidence="4">3.1.3.41</ecNumber>
        <ecNumber evidence="4">3.1.3.48</ecNumber>
    </submittedName>
</protein>
<feature type="domain" description="Tyrosine specific protein phosphatases" evidence="3">
    <location>
        <begin position="306"/>
        <end position="380"/>
    </location>
</feature>
<dbReference type="EC" id="3.1.3.48" evidence="4"/>
<dbReference type="SMART" id="SM00194">
    <property type="entry name" value="PTPc"/>
    <property type="match status" value="1"/>
</dbReference>
<dbReference type="EMBL" id="REGN01002048">
    <property type="protein sequence ID" value="RNA30738.1"/>
    <property type="molecule type" value="Genomic_DNA"/>
</dbReference>
<sequence length="551" mass="63616">MLRQKLQSRPSQSPNYSLSISSSNNNESSNLLRRIRQFFKLEENEPANFMCMTQGDSSTGTSSSSSSPLVVFTRPTTDSTQIDLSINSSISNTETSLFAYQEDNDAVPIEAFEEYVNKMHVDGDFGFAQLYEEITNATKAYSFSSDISLYECNRCKNRYSNILTYEHSRVKLSHDERDESFGYINANYVDGYQKPNAYIATQGPLPNTFADFWRMILEKNCSIVVMITNVKEKGRIKCDQYWPDEGIEFYGSIQVTHLHTIVYAFYTKRIFTIKIRNSKKRGGIERLVYQYHFTDWPDHGVPYYILPVLSFIKKSSRSNPQLGGPIVVHCSAGVGRTGTYIVIDAMMKQIKHKATVNIHNFLKHIRHQRNYLVQTEEQFIFIYDVLLEANKSDETELNDKNIESYIKKLNETVSPDGTKLIDRQFELITDFKPKDYQISAGNMNFNKEKNRTQSILPVNNSRVVLARKPGIEGSEYINATYLNFGIVIYYYHFRVGFNFIESSREKKQAICLYLSAWRFREDNLRNGVLSNKTNWPAVIPPVFKMLSIINF</sequence>
<feature type="compositionally biased region" description="Low complexity" evidence="1">
    <location>
        <begin position="11"/>
        <end position="26"/>
    </location>
</feature>
<dbReference type="PANTHER" id="PTHR19134">
    <property type="entry name" value="RECEPTOR-TYPE TYROSINE-PROTEIN PHOSPHATASE"/>
    <property type="match status" value="1"/>
</dbReference>
<dbReference type="OrthoDB" id="9979034at2759"/>
<evidence type="ECO:0000313" key="5">
    <source>
        <dbReference type="Proteomes" id="UP000276133"/>
    </source>
</evidence>
<dbReference type="EC" id="3.1.3.16" evidence="4"/>
<dbReference type="PROSITE" id="PS50055">
    <property type="entry name" value="TYR_PHOSPHATASE_PTP"/>
    <property type="match status" value="2"/>
</dbReference>
<feature type="domain" description="Tyrosine-protein phosphatase" evidence="2">
    <location>
        <begin position="421"/>
        <end position="518"/>
    </location>
</feature>
<evidence type="ECO:0000259" key="3">
    <source>
        <dbReference type="PROSITE" id="PS50056"/>
    </source>
</evidence>
<feature type="domain" description="Tyrosine-protein phosphatase" evidence="2">
    <location>
        <begin position="127"/>
        <end position="389"/>
    </location>
</feature>
<organism evidence="4 5">
    <name type="scientific">Brachionus plicatilis</name>
    <name type="common">Marine rotifer</name>
    <name type="synonym">Brachionus muelleri</name>
    <dbReference type="NCBI Taxonomy" id="10195"/>
    <lineage>
        <taxon>Eukaryota</taxon>
        <taxon>Metazoa</taxon>
        <taxon>Spiralia</taxon>
        <taxon>Gnathifera</taxon>
        <taxon>Rotifera</taxon>
        <taxon>Eurotatoria</taxon>
        <taxon>Monogononta</taxon>
        <taxon>Pseudotrocha</taxon>
        <taxon>Ploima</taxon>
        <taxon>Brachionidae</taxon>
        <taxon>Brachionus</taxon>
    </lineage>
</organism>
<dbReference type="Pfam" id="PF00102">
    <property type="entry name" value="Y_phosphatase"/>
    <property type="match status" value="2"/>
</dbReference>
<accession>A0A3M7S562</accession>
<dbReference type="PROSITE" id="PS00383">
    <property type="entry name" value="TYR_PHOSPHATASE_1"/>
    <property type="match status" value="1"/>
</dbReference>
<dbReference type="GO" id="GO:0004725">
    <property type="term" value="F:protein tyrosine phosphatase activity"/>
    <property type="evidence" value="ECO:0007669"/>
    <property type="project" value="UniProtKB-EC"/>
</dbReference>
<dbReference type="Gene3D" id="3.90.190.10">
    <property type="entry name" value="Protein tyrosine phosphatase superfamily"/>
    <property type="match status" value="2"/>
</dbReference>
<evidence type="ECO:0000313" key="4">
    <source>
        <dbReference type="EMBL" id="RNA30738.1"/>
    </source>
</evidence>
<evidence type="ECO:0000256" key="1">
    <source>
        <dbReference type="SAM" id="MobiDB-lite"/>
    </source>
</evidence>
<dbReference type="InterPro" id="IPR000242">
    <property type="entry name" value="PTP_cat"/>
</dbReference>
<dbReference type="SMART" id="SM00404">
    <property type="entry name" value="PTPc_motif"/>
    <property type="match status" value="1"/>
</dbReference>
<comment type="caution">
    <text evidence="4">The sequence shown here is derived from an EMBL/GenBank/DDBJ whole genome shotgun (WGS) entry which is preliminary data.</text>
</comment>
<name>A0A3M7S562_BRAPC</name>
<dbReference type="FunFam" id="3.90.190.10:FF:000088">
    <property type="entry name" value="Receptor protein-tyrosine phosphatase LAR"/>
    <property type="match status" value="1"/>
</dbReference>
<reference evidence="4 5" key="1">
    <citation type="journal article" date="2018" name="Sci. Rep.">
        <title>Genomic signatures of local adaptation to the degree of environmental predictability in rotifers.</title>
        <authorList>
            <person name="Franch-Gras L."/>
            <person name="Hahn C."/>
            <person name="Garcia-Roger E.M."/>
            <person name="Carmona M.J."/>
            <person name="Serra M."/>
            <person name="Gomez A."/>
        </authorList>
    </citation>
    <scope>NUCLEOTIDE SEQUENCE [LARGE SCALE GENOMIC DNA]</scope>
    <source>
        <strain evidence="4">HYR1</strain>
    </source>
</reference>
<keyword evidence="4" id="KW-0378">Hydrolase</keyword>
<feature type="compositionally biased region" description="Polar residues" evidence="1">
    <location>
        <begin position="1"/>
        <end position="10"/>
    </location>
</feature>
<dbReference type="STRING" id="10195.A0A3M7S562"/>
<dbReference type="Proteomes" id="UP000276133">
    <property type="component" value="Unassembled WGS sequence"/>
</dbReference>
<proteinExistence type="predicted"/>
<dbReference type="InterPro" id="IPR000387">
    <property type="entry name" value="Tyr_Pase_dom"/>
</dbReference>
<dbReference type="PANTHER" id="PTHR19134:SF540">
    <property type="entry name" value="TYROSINE-PROTEIN PHOSPHATASE 99A"/>
    <property type="match status" value="1"/>
</dbReference>
<dbReference type="InterPro" id="IPR003595">
    <property type="entry name" value="Tyr_Pase_cat"/>
</dbReference>
<dbReference type="SUPFAM" id="SSF52799">
    <property type="entry name" value="(Phosphotyrosine protein) phosphatases II"/>
    <property type="match status" value="2"/>
</dbReference>
<keyword evidence="5" id="KW-1185">Reference proteome</keyword>
<dbReference type="InterPro" id="IPR050348">
    <property type="entry name" value="Protein-Tyr_Phosphatase"/>
</dbReference>
<dbReference type="InterPro" id="IPR029021">
    <property type="entry name" value="Prot-tyrosine_phosphatase-like"/>
</dbReference>
<dbReference type="EC" id="3.1.3.41" evidence="4"/>